<sequence length="213" mass="24853">MDNHEMLCGLLIEADGYFNGKDVDTTKINEQTTIKSYCRNGDCKTNEAGINALAAYIFKLFKDSIKSDEYNEYNDYDEYLLMWLSDKLLKIHKKGKGKNIGIGRMDGTTLNQAYDIYLEKHKGIFDYWDILNMQQENVFYLNLLKCYTKLYNEAISNIIKSGDISHMIKMVRTNHKIRMLTSTAKKVNISFISLYYFKINIIIENNTNIAFNY</sequence>
<organism evidence="1 2">
    <name type="scientific">Plasmodium chabaudi adami</name>
    <dbReference type="NCBI Taxonomy" id="5826"/>
    <lineage>
        <taxon>Eukaryota</taxon>
        <taxon>Sar</taxon>
        <taxon>Alveolata</taxon>
        <taxon>Apicomplexa</taxon>
        <taxon>Aconoidasida</taxon>
        <taxon>Haemosporida</taxon>
        <taxon>Plasmodiidae</taxon>
        <taxon>Plasmodium</taxon>
        <taxon>Plasmodium (Vinckeia)</taxon>
    </lineage>
</organism>
<gene>
    <name evidence="1" type="ORF">PCHDK_000564600</name>
</gene>
<dbReference type="InterPro" id="IPR006477">
    <property type="entry name" value="Yir_bir_cir"/>
</dbReference>
<dbReference type="Pfam" id="PF06022">
    <property type="entry name" value="Cir_Bir_Yir"/>
    <property type="match status" value="1"/>
</dbReference>
<accession>A0A1D3LCI4</accession>
<name>A0A1D3LCI4_PLACE</name>
<evidence type="ECO:0000313" key="1">
    <source>
        <dbReference type="EMBL" id="SCM00307.1"/>
    </source>
</evidence>
<reference evidence="1 2" key="1">
    <citation type="submission" date="2016-08" db="EMBL/GenBank/DDBJ databases">
        <authorList>
            <consortium name="Pathogen Informatics"/>
        </authorList>
    </citation>
    <scope>NUCLEOTIDE SEQUENCE [LARGE SCALE GENOMIC DNA]</scope>
    <source>
        <strain evidence="1 2">DK</strain>
    </source>
</reference>
<proteinExistence type="predicted"/>
<protein>
    <submittedName>
        <fullName evidence="1">Plasmodium variant antigen protein Cir/Yir/Bir, putative</fullName>
    </submittedName>
</protein>
<dbReference type="Proteomes" id="UP000195879">
    <property type="component" value="Unassembled WGS sequence"/>
</dbReference>
<dbReference type="EMBL" id="FMIO01000611">
    <property type="protein sequence ID" value="SCM00307.1"/>
    <property type="molecule type" value="Genomic_DNA"/>
</dbReference>
<evidence type="ECO:0000313" key="2">
    <source>
        <dbReference type="Proteomes" id="UP000195879"/>
    </source>
</evidence>
<dbReference type="AlphaFoldDB" id="A0A1D3LCI4"/>